<dbReference type="EMBL" id="NMUL01000049">
    <property type="protein sequence ID" value="OXM61130.1"/>
    <property type="molecule type" value="Genomic_DNA"/>
</dbReference>
<dbReference type="SUPFAM" id="SSF47336">
    <property type="entry name" value="ACP-like"/>
    <property type="match status" value="1"/>
</dbReference>
<dbReference type="Proteomes" id="UP000215199">
    <property type="component" value="Unassembled WGS sequence"/>
</dbReference>
<protein>
    <submittedName>
        <fullName evidence="2">Holo</fullName>
    </submittedName>
</protein>
<comment type="caution">
    <text evidence="2">The sequence shown here is derived from an EMBL/GenBank/DDBJ whole genome shotgun (WGS) entry which is preliminary data.</text>
</comment>
<dbReference type="InterPro" id="IPR036736">
    <property type="entry name" value="ACP-like_sf"/>
</dbReference>
<evidence type="ECO:0000313" key="3">
    <source>
        <dbReference type="Proteomes" id="UP000215199"/>
    </source>
</evidence>
<dbReference type="Pfam" id="PF00550">
    <property type="entry name" value="PP-binding"/>
    <property type="match status" value="1"/>
</dbReference>
<evidence type="ECO:0000313" key="2">
    <source>
        <dbReference type="EMBL" id="OXM61130.1"/>
    </source>
</evidence>
<accession>A0A229SQU6</accession>
<dbReference type="PROSITE" id="PS50075">
    <property type="entry name" value="CARRIER"/>
    <property type="match status" value="1"/>
</dbReference>
<proteinExistence type="predicted"/>
<evidence type="ECO:0000259" key="1">
    <source>
        <dbReference type="PROSITE" id="PS50075"/>
    </source>
</evidence>
<sequence length="81" mass="9190">MTQQTTAPIDVIKEWILGKHEDRTDVAADEDLIENRLVDSLSFVEFVFLIEETAGVEIDLDNLDINDVRTLDAIEKRFLAG</sequence>
<gene>
    <name evidence="2" type="ORF">CF165_39405</name>
</gene>
<reference evidence="3" key="1">
    <citation type="submission" date="2017-07" db="EMBL/GenBank/DDBJ databases">
        <title>Comparative genome mining reveals phylogenetic distribution patterns of secondary metabolites in Amycolatopsis.</title>
        <authorList>
            <person name="Adamek M."/>
            <person name="Alanjary M."/>
            <person name="Sales-Ortells H."/>
            <person name="Goodfellow M."/>
            <person name="Bull A.T."/>
            <person name="Kalinowski J."/>
            <person name="Ziemert N."/>
        </authorList>
    </citation>
    <scope>NUCLEOTIDE SEQUENCE [LARGE SCALE GENOMIC DNA]</scope>
    <source>
        <strain evidence="3">H5</strain>
    </source>
</reference>
<dbReference type="RefSeq" id="WP_093952690.1">
    <property type="nucleotide sequence ID" value="NZ_NMUL01000049.1"/>
</dbReference>
<dbReference type="AlphaFoldDB" id="A0A229SQU6"/>
<dbReference type="OrthoDB" id="8778689at2"/>
<feature type="domain" description="Carrier" evidence="1">
    <location>
        <begin position="3"/>
        <end position="81"/>
    </location>
</feature>
<organism evidence="2 3">
    <name type="scientific">Amycolatopsis vastitatis</name>
    <dbReference type="NCBI Taxonomy" id="1905142"/>
    <lineage>
        <taxon>Bacteria</taxon>
        <taxon>Bacillati</taxon>
        <taxon>Actinomycetota</taxon>
        <taxon>Actinomycetes</taxon>
        <taxon>Pseudonocardiales</taxon>
        <taxon>Pseudonocardiaceae</taxon>
        <taxon>Amycolatopsis</taxon>
    </lineage>
</organism>
<keyword evidence="3" id="KW-1185">Reference proteome</keyword>
<dbReference type="Gene3D" id="1.10.1200.10">
    <property type="entry name" value="ACP-like"/>
    <property type="match status" value="1"/>
</dbReference>
<name>A0A229SQU6_9PSEU</name>
<dbReference type="InterPro" id="IPR009081">
    <property type="entry name" value="PP-bd_ACP"/>
</dbReference>